<dbReference type="PROSITE" id="PS50077">
    <property type="entry name" value="HEAT_REPEAT"/>
    <property type="match status" value="3"/>
</dbReference>
<dbReference type="AlphaFoldDB" id="G0TR47"/>
<dbReference type="InterPro" id="IPR016024">
    <property type="entry name" value="ARM-type_fold"/>
</dbReference>
<dbReference type="GO" id="GO:0019888">
    <property type="term" value="F:protein phosphatase regulator activity"/>
    <property type="evidence" value="ECO:0007669"/>
    <property type="project" value="TreeGrafter"/>
</dbReference>
<keyword evidence="1" id="KW-0677">Repeat</keyword>
<dbReference type="InterPro" id="IPR000357">
    <property type="entry name" value="HEAT"/>
</dbReference>
<evidence type="ECO:0000313" key="3">
    <source>
        <dbReference type="EMBL" id="CCC46411.1"/>
    </source>
</evidence>
<name>G0TR47_TRYVY</name>
<feature type="repeat" description="HEAT" evidence="2">
    <location>
        <begin position="137"/>
        <end position="174"/>
    </location>
</feature>
<gene>
    <name evidence="3" type="ORF">TVY486_0100590</name>
</gene>
<dbReference type="Pfam" id="PF02985">
    <property type="entry name" value="HEAT"/>
    <property type="match status" value="1"/>
</dbReference>
<dbReference type="EMBL" id="HE573017">
    <property type="protein sequence ID" value="CCC46411.1"/>
    <property type="molecule type" value="Genomic_DNA"/>
</dbReference>
<accession>G0TR47</accession>
<dbReference type="Gene3D" id="1.25.10.10">
    <property type="entry name" value="Leucine-rich Repeat Variant"/>
    <property type="match status" value="1"/>
</dbReference>
<proteinExistence type="predicted"/>
<dbReference type="PANTHER" id="PTHR10648">
    <property type="entry name" value="SERINE/THREONINE-PROTEIN PHOSPHATASE PP2A 65 KDA REGULATORY SUBUNIT"/>
    <property type="match status" value="1"/>
</dbReference>
<evidence type="ECO:0000256" key="1">
    <source>
        <dbReference type="ARBA" id="ARBA00022737"/>
    </source>
</evidence>
<dbReference type="InterPro" id="IPR021133">
    <property type="entry name" value="HEAT_type_2"/>
</dbReference>
<feature type="repeat" description="HEAT" evidence="2">
    <location>
        <begin position="175"/>
        <end position="213"/>
    </location>
</feature>
<dbReference type="GO" id="GO:0000159">
    <property type="term" value="C:protein phosphatase type 2A complex"/>
    <property type="evidence" value="ECO:0007669"/>
    <property type="project" value="TreeGrafter"/>
</dbReference>
<dbReference type="VEuPathDB" id="TriTrypDB:TvY486_0100590"/>
<sequence>MSEHFNSVNSMIANLRSEDPETRLNSMRGIHVIASTLGPERTRDELLPYLTDYLDENDEVLRVFANALGTMLHEVGGVTYVQSILGPLELMSSLDEVTVRDEAVSSLQTVGKSIFCESSDIGTQARREFFNLIHNVILTAVKTLVGDSSWRVRYMAADRLSKLAGALTSADVKQIVPLFRSLTQDAEAEIRASAVFNMAGLMSACNDATAKREVLAGGCRLINDDNAHVRMCLASAVLKSVAHIPVEMWGTTVVPTCTQLLTDSEADVRLALVSGFSAMGNTPEARELAPKLIPVVVALAEDPKWRIREVVISQIPHLITSLGKNADDVVEICVQHLVDRVATIREAAVRSCCSLVAENSITWSRTTLFPQLSPMVTTNNYLHRVTLARLYESLAGVQSLDRAAVSQLILPMLRVLSRDEVPNVRLRCAKAIVALKKSKQLLETDAEPLLSRLHKDSDADVRFAVTEDGAA</sequence>
<dbReference type="SUPFAM" id="SSF48371">
    <property type="entry name" value="ARM repeat"/>
    <property type="match status" value="1"/>
</dbReference>
<reference evidence="3" key="1">
    <citation type="journal article" date="2012" name="Proc. Natl. Acad. Sci. U.S.A.">
        <title>Antigenic diversity is generated by distinct evolutionary mechanisms in African trypanosome species.</title>
        <authorList>
            <person name="Jackson A.P."/>
            <person name="Berry A."/>
            <person name="Aslett M."/>
            <person name="Allison H.C."/>
            <person name="Burton P."/>
            <person name="Vavrova-Anderson J."/>
            <person name="Brown R."/>
            <person name="Browne H."/>
            <person name="Corton N."/>
            <person name="Hauser H."/>
            <person name="Gamble J."/>
            <person name="Gilderthorp R."/>
            <person name="Marcello L."/>
            <person name="McQuillan J."/>
            <person name="Otto T.D."/>
            <person name="Quail M.A."/>
            <person name="Sanders M.J."/>
            <person name="van Tonder A."/>
            <person name="Ginger M.L."/>
            <person name="Field M.C."/>
            <person name="Barry J.D."/>
            <person name="Hertz-Fowler C."/>
            <person name="Berriman M."/>
        </authorList>
    </citation>
    <scope>NUCLEOTIDE SEQUENCE</scope>
    <source>
        <strain evidence="3">Y486</strain>
    </source>
</reference>
<dbReference type="GO" id="GO:0005634">
    <property type="term" value="C:nucleus"/>
    <property type="evidence" value="ECO:0007669"/>
    <property type="project" value="TreeGrafter"/>
</dbReference>
<dbReference type="InterPro" id="IPR011989">
    <property type="entry name" value="ARM-like"/>
</dbReference>
<dbReference type="InterPro" id="IPR051023">
    <property type="entry name" value="PP2A_Regulatory_Subunit_A"/>
</dbReference>
<evidence type="ECO:0000256" key="2">
    <source>
        <dbReference type="PROSITE-ProRule" id="PRU00103"/>
    </source>
</evidence>
<feature type="repeat" description="HEAT" evidence="2">
    <location>
        <begin position="292"/>
        <end position="326"/>
    </location>
</feature>
<protein>
    <submittedName>
        <fullName evidence="3">Serine/threonine protein phosphatase</fullName>
    </submittedName>
</protein>
<organism evidence="3">
    <name type="scientific">Trypanosoma vivax (strain Y486)</name>
    <dbReference type="NCBI Taxonomy" id="1055687"/>
    <lineage>
        <taxon>Eukaryota</taxon>
        <taxon>Discoba</taxon>
        <taxon>Euglenozoa</taxon>
        <taxon>Kinetoplastea</taxon>
        <taxon>Metakinetoplastina</taxon>
        <taxon>Trypanosomatida</taxon>
        <taxon>Trypanosomatidae</taxon>
        <taxon>Trypanosoma</taxon>
        <taxon>Duttonella</taxon>
    </lineage>
</organism>
<dbReference type="PANTHER" id="PTHR10648:SF34">
    <property type="entry name" value="PROTEIN PHOSPHATASE 2A REGULATORY SUBUNIT, PUTATIVE-RELATED"/>
    <property type="match status" value="1"/>
</dbReference>
<dbReference type="GO" id="GO:0005829">
    <property type="term" value="C:cytosol"/>
    <property type="evidence" value="ECO:0007669"/>
    <property type="project" value="TreeGrafter"/>
</dbReference>